<dbReference type="Pfam" id="PF13481">
    <property type="entry name" value="AAA_25"/>
    <property type="match status" value="1"/>
</dbReference>
<dbReference type="GO" id="GO:0003684">
    <property type="term" value="F:damaged DNA binding"/>
    <property type="evidence" value="ECO:0007669"/>
    <property type="project" value="InterPro"/>
</dbReference>
<dbReference type="PRINTS" id="PR01874">
    <property type="entry name" value="DNAREPAIRADA"/>
</dbReference>
<sequence length="458" mass="49378">MPGKTQNIYVCSNCDAQFSKWSGRCLECGGWGTLKMETRKQEEIDYRLGGKAPGKKVSQAEIIDLEKIKENGLARIKTNISELDRVLGGGIVPGSLVLLSGEPGIGKSTIVAQLADTIGKSHGDVIYLSGEESASQIKARLVRLKCNLEKIKFISETNVEKAIAAVAALKPALVIVDSIQAVYSTEVLAEAGSLNQIRAGAVKFLELAKENNIAIILVGHITKDGQIAGPKSLEHIVDTVIYLEAETVNNYRVLRATKNRFGSVNELGIFEMTGSGFKEVANPGAVFIETGEEKITGSVISCLMEGTRPFLVEIQALVTKTIFGYPQRKASGFDLNRLQVLASVLTKRAKVNLTNQDIILNVVGGFRVNDPGLDLAVCLAITSSLLNQVIGRKTLVLGEVGLGGEVRNVSKLEQRLAEAEKLGFIQAMVPDSEIKARKLKLVKIKNLEEMVGCIAHIA</sequence>
<dbReference type="Gene3D" id="3.40.50.300">
    <property type="entry name" value="P-loop containing nucleotide triphosphate hydrolases"/>
    <property type="match status" value="1"/>
</dbReference>
<organism evidence="15 16">
    <name type="scientific">bacterium (Candidatus Gribaldobacteria) CG02_land_8_20_14_3_00_41_15</name>
    <dbReference type="NCBI Taxonomy" id="2014270"/>
    <lineage>
        <taxon>Bacteria</taxon>
        <taxon>Candidatus Gribaldobacteria</taxon>
    </lineage>
</organism>
<evidence type="ECO:0000256" key="4">
    <source>
        <dbReference type="ARBA" id="ARBA00022771"/>
    </source>
</evidence>
<dbReference type="GO" id="GO:0016787">
    <property type="term" value="F:hydrolase activity"/>
    <property type="evidence" value="ECO:0007669"/>
    <property type="project" value="UniProtKB-KW"/>
</dbReference>
<comment type="domain">
    <text evidence="11">The middle region has homology to RecA with ATPase motifs including the RadA KNRFG motif, while the C-terminus is homologous to Lon protease.</text>
</comment>
<keyword evidence="10 11" id="KW-0234">DNA repair</keyword>
<keyword evidence="4 13" id="KW-0863">Zinc-finger</keyword>
<evidence type="ECO:0000313" key="16">
    <source>
        <dbReference type="Proteomes" id="UP000229030"/>
    </source>
</evidence>
<evidence type="ECO:0000256" key="2">
    <source>
        <dbReference type="ARBA" id="ARBA00022741"/>
    </source>
</evidence>
<dbReference type="Pfam" id="PF18073">
    <property type="entry name" value="Zn_ribbon_LapB"/>
    <property type="match status" value="1"/>
</dbReference>
<evidence type="ECO:0000256" key="11">
    <source>
        <dbReference type="HAMAP-Rule" id="MF_01498"/>
    </source>
</evidence>
<evidence type="ECO:0000256" key="13">
    <source>
        <dbReference type="RuleBase" id="RU003555"/>
    </source>
</evidence>
<comment type="caution">
    <text evidence="15">The sequence shown here is derived from an EMBL/GenBank/DDBJ whole genome shotgun (WGS) entry which is preliminary data.</text>
</comment>
<evidence type="ECO:0000256" key="10">
    <source>
        <dbReference type="ARBA" id="ARBA00023204"/>
    </source>
</evidence>
<dbReference type="EMBL" id="PETV01000095">
    <property type="protein sequence ID" value="PIV46772.1"/>
    <property type="molecule type" value="Genomic_DNA"/>
</dbReference>
<evidence type="ECO:0000256" key="6">
    <source>
        <dbReference type="ARBA" id="ARBA00022833"/>
    </source>
</evidence>
<evidence type="ECO:0000313" key="15">
    <source>
        <dbReference type="EMBL" id="PIV46772.1"/>
    </source>
</evidence>
<dbReference type="GO" id="GO:0005829">
    <property type="term" value="C:cytosol"/>
    <property type="evidence" value="ECO:0007669"/>
    <property type="project" value="TreeGrafter"/>
</dbReference>
<feature type="short sequence motif" description="RadA KNRFG motif" evidence="11">
    <location>
        <begin position="258"/>
        <end position="262"/>
    </location>
</feature>
<dbReference type="InterPro" id="IPR020588">
    <property type="entry name" value="RecA_ATP-bd"/>
</dbReference>
<gene>
    <name evidence="11" type="primary">radA</name>
    <name evidence="15" type="ORF">COS21_03565</name>
</gene>
<dbReference type="GO" id="GO:0000725">
    <property type="term" value="P:recombinational repair"/>
    <property type="evidence" value="ECO:0007669"/>
    <property type="project" value="UniProtKB-UniRule"/>
</dbReference>
<accession>A0A2M7DD31</accession>
<keyword evidence="5" id="KW-0378">Hydrolase</keyword>
<evidence type="ECO:0000259" key="14">
    <source>
        <dbReference type="PROSITE" id="PS50162"/>
    </source>
</evidence>
<dbReference type="HAMAP" id="MF_01498">
    <property type="entry name" value="RadA_bact"/>
    <property type="match status" value="1"/>
</dbReference>
<dbReference type="InterPro" id="IPR020568">
    <property type="entry name" value="Ribosomal_Su5_D2-typ_SF"/>
</dbReference>
<comment type="function">
    <text evidence="11">Plays a role in repairing double-strand DNA breaks, probably involving stabilizing or processing branched DNA or blocked replication forks.</text>
</comment>
<dbReference type="InterPro" id="IPR041166">
    <property type="entry name" value="Rubredoxin_2"/>
</dbReference>
<dbReference type="SMART" id="SM00382">
    <property type="entry name" value="AAA"/>
    <property type="match status" value="1"/>
</dbReference>
<name>A0A2M7DD31_9BACT</name>
<protein>
    <recommendedName>
        <fullName evidence="11 12">DNA repair protein RadA</fullName>
    </recommendedName>
</protein>
<proteinExistence type="inferred from homology"/>
<evidence type="ECO:0000256" key="8">
    <source>
        <dbReference type="ARBA" id="ARBA00023016"/>
    </source>
</evidence>
<dbReference type="GO" id="GO:0140664">
    <property type="term" value="F:ATP-dependent DNA damage sensor activity"/>
    <property type="evidence" value="ECO:0007669"/>
    <property type="project" value="InterPro"/>
</dbReference>
<evidence type="ECO:0000256" key="9">
    <source>
        <dbReference type="ARBA" id="ARBA00023125"/>
    </source>
</evidence>
<dbReference type="Gene3D" id="3.30.230.10">
    <property type="match status" value="1"/>
</dbReference>
<keyword evidence="9 11" id="KW-0238">DNA-binding</keyword>
<keyword evidence="1 11" id="KW-0479">Metal-binding</keyword>
<keyword evidence="3 11" id="KW-0227">DNA damage</keyword>
<feature type="domain" description="RecA family profile 1" evidence="14">
    <location>
        <begin position="72"/>
        <end position="221"/>
    </location>
</feature>
<dbReference type="NCBIfam" id="TIGR00416">
    <property type="entry name" value="sms"/>
    <property type="match status" value="1"/>
</dbReference>
<comment type="function">
    <text evidence="13">DNA-dependent ATPase involved in processing of recombination intermediates, plays a role in repairing DNA breaks. Stimulates the branch migration of RecA-mediated strand transfer reactions, allowing the 3' invading strand to extend heteroduplex DNA faster. Binds ssDNA in the presence of ADP but not other nucleotides, has ATPase activity that is stimulated by ssDNA and various branched DNA structures, but inhibited by SSB. Does not have RecA's homology-searching function.</text>
</comment>
<dbReference type="FunFam" id="3.40.50.300:FF:000050">
    <property type="entry name" value="DNA repair protein RadA"/>
    <property type="match status" value="1"/>
</dbReference>
<dbReference type="GO" id="GO:0005524">
    <property type="term" value="F:ATP binding"/>
    <property type="evidence" value="ECO:0007669"/>
    <property type="project" value="UniProtKB-UniRule"/>
</dbReference>
<keyword evidence="7 11" id="KW-0067">ATP-binding</keyword>
<evidence type="ECO:0000256" key="1">
    <source>
        <dbReference type="ARBA" id="ARBA00022723"/>
    </source>
</evidence>
<dbReference type="InterPro" id="IPR027417">
    <property type="entry name" value="P-loop_NTPase"/>
</dbReference>
<dbReference type="GO" id="GO:0008270">
    <property type="term" value="F:zinc ion binding"/>
    <property type="evidence" value="ECO:0007669"/>
    <property type="project" value="UniProtKB-KW"/>
</dbReference>
<dbReference type="Proteomes" id="UP000229030">
    <property type="component" value="Unassembled WGS sequence"/>
</dbReference>
<dbReference type="AlphaFoldDB" id="A0A2M7DD31"/>
<keyword evidence="2 11" id="KW-0547">Nucleotide-binding</keyword>
<dbReference type="PANTHER" id="PTHR32472">
    <property type="entry name" value="DNA REPAIR PROTEIN RADA"/>
    <property type="match status" value="1"/>
</dbReference>
<dbReference type="CDD" id="cd01121">
    <property type="entry name" value="RadA_SMS_N"/>
    <property type="match status" value="1"/>
</dbReference>
<evidence type="ECO:0000256" key="7">
    <source>
        <dbReference type="ARBA" id="ARBA00022840"/>
    </source>
</evidence>
<dbReference type="InterPro" id="IPR003593">
    <property type="entry name" value="AAA+_ATPase"/>
</dbReference>
<feature type="binding site" evidence="11">
    <location>
        <begin position="101"/>
        <end position="108"/>
    </location>
    <ligand>
        <name>ATP</name>
        <dbReference type="ChEBI" id="CHEBI:30616"/>
    </ligand>
</feature>
<dbReference type="PANTHER" id="PTHR32472:SF10">
    <property type="entry name" value="DNA REPAIR PROTEIN RADA-LIKE PROTEIN"/>
    <property type="match status" value="1"/>
</dbReference>
<dbReference type="Pfam" id="PF13541">
    <property type="entry name" value="ChlI"/>
    <property type="match status" value="1"/>
</dbReference>
<dbReference type="SUPFAM" id="SSF52540">
    <property type="entry name" value="P-loop containing nucleoside triphosphate hydrolases"/>
    <property type="match status" value="1"/>
</dbReference>
<dbReference type="SUPFAM" id="SSF54211">
    <property type="entry name" value="Ribosomal protein S5 domain 2-like"/>
    <property type="match status" value="1"/>
</dbReference>
<comment type="similarity">
    <text evidence="11 13">Belongs to the RecA family. RadA subfamily.</text>
</comment>
<evidence type="ECO:0000256" key="3">
    <source>
        <dbReference type="ARBA" id="ARBA00022763"/>
    </source>
</evidence>
<evidence type="ECO:0000256" key="12">
    <source>
        <dbReference type="NCBIfam" id="TIGR00416"/>
    </source>
</evidence>
<dbReference type="InterPro" id="IPR004504">
    <property type="entry name" value="DNA_repair_RadA"/>
</dbReference>
<keyword evidence="8 11" id="KW-0346">Stress response</keyword>
<keyword evidence="6 13" id="KW-0862">Zinc</keyword>
<dbReference type="InterPro" id="IPR014721">
    <property type="entry name" value="Ribsml_uS5_D2-typ_fold_subgr"/>
</dbReference>
<evidence type="ECO:0000256" key="5">
    <source>
        <dbReference type="ARBA" id="ARBA00022801"/>
    </source>
</evidence>
<dbReference type="PROSITE" id="PS50162">
    <property type="entry name" value="RECA_2"/>
    <property type="match status" value="1"/>
</dbReference>
<reference evidence="16" key="1">
    <citation type="submission" date="2017-09" db="EMBL/GenBank/DDBJ databases">
        <title>Depth-based differentiation of microbial function through sediment-hosted aquifers and enrichment of novel symbionts in the deep terrestrial subsurface.</title>
        <authorList>
            <person name="Probst A.J."/>
            <person name="Ladd B."/>
            <person name="Jarett J.K."/>
            <person name="Geller-Mcgrath D.E."/>
            <person name="Sieber C.M.K."/>
            <person name="Emerson J.B."/>
            <person name="Anantharaman K."/>
            <person name="Thomas B.C."/>
            <person name="Malmstrom R."/>
            <person name="Stieglmeier M."/>
            <person name="Klingl A."/>
            <person name="Woyke T."/>
            <person name="Ryan C.M."/>
            <person name="Banfield J.F."/>
        </authorList>
    </citation>
    <scope>NUCLEOTIDE SEQUENCE [LARGE SCALE GENOMIC DNA]</scope>
</reference>
<feature type="region of interest" description="Lon-protease-like" evidence="11">
    <location>
        <begin position="357"/>
        <end position="458"/>
    </location>
</feature>